<accession>A0A7X6CWX3</accession>
<organism evidence="1 2">
    <name type="scientific">Streptomyces lonarensis</name>
    <dbReference type="NCBI Taxonomy" id="700599"/>
    <lineage>
        <taxon>Bacteria</taxon>
        <taxon>Bacillati</taxon>
        <taxon>Actinomycetota</taxon>
        <taxon>Actinomycetes</taxon>
        <taxon>Kitasatosporales</taxon>
        <taxon>Streptomycetaceae</taxon>
        <taxon>Streptomyces</taxon>
    </lineage>
</organism>
<gene>
    <name evidence="1" type="ORF">HCN56_00115</name>
</gene>
<reference evidence="1 2" key="1">
    <citation type="submission" date="2020-03" db="EMBL/GenBank/DDBJ databases">
        <title>Draft genome of Streptomyces sp. ventii, isolated from the Axial Seamount in the Pacific Ocean, and resequencing of the two type strains Streptomyces lonarensis strain NCL 716 and Streptomyces bohaiensis strain 11A07.</title>
        <authorList>
            <person name="Loughran R.M."/>
            <person name="Pfannmuller K.M."/>
            <person name="Wasson B.J."/>
            <person name="Deadmond M.C."/>
            <person name="Paddock B.E."/>
            <person name="Koyack M.J."/>
            <person name="Gallegos D.A."/>
            <person name="Mitchell E.A."/>
            <person name="Ushijima B."/>
            <person name="Saw J.H."/>
            <person name="Mcphail K.L."/>
            <person name="Videau P."/>
        </authorList>
    </citation>
    <scope>NUCLEOTIDE SEQUENCE [LARGE SCALE GENOMIC DNA]</scope>
    <source>
        <strain evidence="1 2">NCL716</strain>
    </source>
</reference>
<dbReference type="EMBL" id="JAAVJD010000001">
    <property type="protein sequence ID" value="NJQ04023.1"/>
    <property type="molecule type" value="Genomic_DNA"/>
</dbReference>
<keyword evidence="2" id="KW-1185">Reference proteome</keyword>
<evidence type="ECO:0000313" key="2">
    <source>
        <dbReference type="Proteomes" id="UP000578686"/>
    </source>
</evidence>
<dbReference type="RefSeq" id="WP_167967328.1">
    <property type="nucleotide sequence ID" value="NZ_BHZG01000009.1"/>
</dbReference>
<protein>
    <submittedName>
        <fullName evidence="1">Uncharacterized protein</fullName>
    </submittedName>
</protein>
<proteinExistence type="predicted"/>
<comment type="caution">
    <text evidence="1">The sequence shown here is derived from an EMBL/GenBank/DDBJ whole genome shotgun (WGS) entry which is preliminary data.</text>
</comment>
<name>A0A7X6CWX3_9ACTN</name>
<dbReference type="AlphaFoldDB" id="A0A7X6CWX3"/>
<sequence length="482" mass="51639">MTTPAVVDVASTPAPEDLVASVEPAARRRLFSWSREMAAQRRVLDQRWTAALGASGAVGPPPAGVPAALHLADGGGFRLPESAADRLPPAACSFFADRVTREGWVYLRGFSYYAADEQMYLPRRAPSAGHRFDAIRERWPRYAKFAEQLAEPAARHPADWYAWLAWLAFLEAAVQDVCTARWSAAVLARREAAEVLDEALRSLGALLAEAAWNRWQPTGLPSAVCDPASWGARAAKVTGGPRLLEVLDGLAGALCEPGVGADAVRAIREGDVLWQVAAAFASRWPALADAHPDRPVLLVSEAFGAMAAGPVWAGMLPPGQRSRTRLALARCSVHEAEMSRVSGTAWRTGSVDADNQVVVHLDDSVFTGRTHARLRQALTGDPAAVYLVPLTLDVGTPFNHPEEITAVGHDVGAHLAALDSVVRAVGGVLPPAPSLWARRKSPAPSKAAGDRDAERAFKRVAGGSDRLLALLWDRYATEVRRA</sequence>
<evidence type="ECO:0000313" key="1">
    <source>
        <dbReference type="EMBL" id="NJQ04023.1"/>
    </source>
</evidence>
<dbReference type="Proteomes" id="UP000578686">
    <property type="component" value="Unassembled WGS sequence"/>
</dbReference>